<gene>
    <name evidence="1" type="ORF">SVUK_LOCUS14626</name>
</gene>
<protein>
    <submittedName>
        <fullName evidence="1">Uncharacterized protein</fullName>
    </submittedName>
</protein>
<dbReference type="OrthoDB" id="10543022at2759"/>
<dbReference type="Proteomes" id="UP000270094">
    <property type="component" value="Unassembled WGS sequence"/>
</dbReference>
<sequence length="75" mass="8314">MERGRNGGTRADSIKPCAERRQHLIRELLSSQCLDVEKEAKDSGKEERSAIARCFVTTSKASRSQPSVVLLVVVE</sequence>
<dbReference type="AlphaFoldDB" id="A0A3P7LK83"/>
<dbReference type="EMBL" id="UYYB01105820">
    <property type="protein sequence ID" value="VDM79628.1"/>
    <property type="molecule type" value="Genomic_DNA"/>
</dbReference>
<name>A0A3P7LK83_STRVU</name>
<reference evidence="1 2" key="1">
    <citation type="submission" date="2018-11" db="EMBL/GenBank/DDBJ databases">
        <authorList>
            <consortium name="Pathogen Informatics"/>
        </authorList>
    </citation>
    <scope>NUCLEOTIDE SEQUENCE [LARGE SCALE GENOMIC DNA]</scope>
</reference>
<accession>A0A3P7LK83</accession>
<evidence type="ECO:0000313" key="2">
    <source>
        <dbReference type="Proteomes" id="UP000270094"/>
    </source>
</evidence>
<proteinExistence type="predicted"/>
<organism evidence="1 2">
    <name type="scientific">Strongylus vulgaris</name>
    <name type="common">Blood worm</name>
    <dbReference type="NCBI Taxonomy" id="40348"/>
    <lineage>
        <taxon>Eukaryota</taxon>
        <taxon>Metazoa</taxon>
        <taxon>Ecdysozoa</taxon>
        <taxon>Nematoda</taxon>
        <taxon>Chromadorea</taxon>
        <taxon>Rhabditida</taxon>
        <taxon>Rhabditina</taxon>
        <taxon>Rhabditomorpha</taxon>
        <taxon>Strongyloidea</taxon>
        <taxon>Strongylidae</taxon>
        <taxon>Strongylus</taxon>
    </lineage>
</organism>
<evidence type="ECO:0000313" key="1">
    <source>
        <dbReference type="EMBL" id="VDM79628.1"/>
    </source>
</evidence>
<keyword evidence="2" id="KW-1185">Reference proteome</keyword>